<dbReference type="GO" id="GO:0008289">
    <property type="term" value="F:lipid binding"/>
    <property type="evidence" value="ECO:0007669"/>
    <property type="project" value="UniProtKB-KW"/>
</dbReference>
<dbReference type="FunFam" id="2.30.29.30:FF:000007">
    <property type="entry name" value="Calcium-dependent secretion activator 2 isoform B"/>
    <property type="match status" value="1"/>
</dbReference>
<dbReference type="AlphaFoldDB" id="T1JHZ8"/>
<dbReference type="InterPro" id="IPR011993">
    <property type="entry name" value="PH-like_dom_sf"/>
</dbReference>
<keyword evidence="6" id="KW-0653">Protein transport</keyword>
<dbReference type="GO" id="GO:1990504">
    <property type="term" value="P:dense core granule exocytosis"/>
    <property type="evidence" value="ECO:0007669"/>
    <property type="project" value="InterPro"/>
</dbReference>
<dbReference type="GO" id="GO:0098793">
    <property type="term" value="C:presynapse"/>
    <property type="evidence" value="ECO:0007669"/>
    <property type="project" value="GOC"/>
</dbReference>
<keyword evidence="8" id="KW-0446">Lipid-binding</keyword>
<keyword evidence="7" id="KW-0770">Synapse</keyword>
<keyword evidence="2" id="KW-0813">Transport</keyword>
<evidence type="ECO:0000256" key="4">
    <source>
        <dbReference type="ARBA" id="ARBA00022723"/>
    </source>
</evidence>
<keyword evidence="9" id="KW-0472">Membrane</keyword>
<dbReference type="GO" id="GO:0030659">
    <property type="term" value="C:cytoplasmic vesicle membrane"/>
    <property type="evidence" value="ECO:0007669"/>
    <property type="project" value="UniProtKB-SubCell"/>
</dbReference>
<dbReference type="CDD" id="cd01234">
    <property type="entry name" value="PH_CADPS"/>
    <property type="match status" value="1"/>
</dbReference>
<organism evidence="14 15">
    <name type="scientific">Strigamia maritima</name>
    <name type="common">European centipede</name>
    <name type="synonym">Geophilus maritimus</name>
    <dbReference type="NCBI Taxonomy" id="126957"/>
    <lineage>
        <taxon>Eukaryota</taxon>
        <taxon>Metazoa</taxon>
        <taxon>Ecdysozoa</taxon>
        <taxon>Arthropoda</taxon>
        <taxon>Myriapoda</taxon>
        <taxon>Chilopoda</taxon>
        <taxon>Pleurostigmophora</taxon>
        <taxon>Geophilomorpha</taxon>
        <taxon>Linotaeniidae</taxon>
        <taxon>Strigamia</taxon>
    </lineage>
</organism>
<dbReference type="EMBL" id="JH431529">
    <property type="status" value="NOT_ANNOTATED_CDS"/>
    <property type="molecule type" value="Genomic_DNA"/>
</dbReference>
<dbReference type="Gene3D" id="2.30.29.30">
    <property type="entry name" value="Pleckstrin-homology domain (PH domain)/Phosphotyrosine-binding domain (PTB)"/>
    <property type="match status" value="1"/>
</dbReference>
<dbReference type="GO" id="GO:0046872">
    <property type="term" value="F:metal ion binding"/>
    <property type="evidence" value="ECO:0007669"/>
    <property type="project" value="UniProtKB-KW"/>
</dbReference>
<keyword evidence="15" id="KW-1185">Reference proteome</keyword>
<evidence type="ECO:0000256" key="2">
    <source>
        <dbReference type="ARBA" id="ARBA00022448"/>
    </source>
</evidence>
<dbReference type="eggNOG" id="KOG3543">
    <property type="taxonomic scope" value="Eukaryota"/>
</dbReference>
<evidence type="ECO:0000313" key="15">
    <source>
        <dbReference type="Proteomes" id="UP000014500"/>
    </source>
</evidence>
<dbReference type="InterPro" id="IPR001849">
    <property type="entry name" value="PH_domain"/>
</dbReference>
<dbReference type="SMART" id="SM00233">
    <property type="entry name" value="PH"/>
    <property type="match status" value="1"/>
</dbReference>
<evidence type="ECO:0000256" key="7">
    <source>
        <dbReference type="ARBA" id="ARBA00023018"/>
    </source>
</evidence>
<accession>T1JHZ8</accession>
<evidence type="ECO:0000256" key="3">
    <source>
        <dbReference type="ARBA" id="ARBA00022483"/>
    </source>
</evidence>
<evidence type="ECO:0000313" key="14">
    <source>
        <dbReference type="EnsemblMetazoa" id="SMAR013479-PA"/>
    </source>
</evidence>
<evidence type="ECO:0000256" key="1">
    <source>
        <dbReference type="ARBA" id="ARBA00004156"/>
    </source>
</evidence>
<keyword evidence="5" id="KW-0106">Calcium</keyword>
<dbReference type="HOGENOM" id="CLU_1782175_0_0_1"/>
<sequence>MKPWKEEVKIVEKEFGFPGQNCTKPNLYAQGKQVWKKWKKRYFVLVQVSQYTFAMCTYREKKSEPTEMMQLDGYTVDYIEPISDLEGGRFFFNAVKEGDSVLFASNDENECHLWVMAMYRATGQSHKPTPPVAPVGKNSTISKMQG</sequence>
<evidence type="ECO:0000256" key="10">
    <source>
        <dbReference type="ARBA" id="ARBA00023329"/>
    </source>
</evidence>
<dbReference type="InterPro" id="IPR033227">
    <property type="entry name" value="CAPS"/>
</dbReference>
<name>T1JHZ8_STRMM</name>
<dbReference type="STRING" id="126957.T1JHZ8"/>
<dbReference type="PROSITE" id="PS50003">
    <property type="entry name" value="PH_DOMAIN"/>
    <property type="match status" value="1"/>
</dbReference>
<dbReference type="SUPFAM" id="SSF50729">
    <property type="entry name" value="PH domain-like"/>
    <property type="match status" value="1"/>
</dbReference>
<reference evidence="14" key="2">
    <citation type="submission" date="2015-02" db="UniProtKB">
        <authorList>
            <consortium name="EnsemblMetazoa"/>
        </authorList>
    </citation>
    <scope>IDENTIFICATION</scope>
</reference>
<feature type="region of interest" description="Disordered" evidence="12">
    <location>
        <begin position="125"/>
        <end position="146"/>
    </location>
</feature>
<dbReference type="PANTHER" id="PTHR12166:SF8">
    <property type="entry name" value="CALCIUM-DEPENDENT SECRETION ACTIVATOR"/>
    <property type="match status" value="1"/>
</dbReference>
<evidence type="ECO:0000256" key="6">
    <source>
        <dbReference type="ARBA" id="ARBA00022927"/>
    </source>
</evidence>
<evidence type="ECO:0000256" key="9">
    <source>
        <dbReference type="ARBA" id="ARBA00023136"/>
    </source>
</evidence>
<comment type="subcellular location">
    <subcellularLocation>
        <location evidence="1">Cytoplasmic vesicle membrane</location>
    </subcellularLocation>
    <subcellularLocation>
        <location evidence="11">Synapse</location>
    </subcellularLocation>
</comment>
<keyword evidence="4" id="KW-0479">Metal-binding</keyword>
<evidence type="ECO:0000256" key="8">
    <source>
        <dbReference type="ARBA" id="ARBA00023121"/>
    </source>
</evidence>
<dbReference type="Proteomes" id="UP000014500">
    <property type="component" value="Unassembled WGS sequence"/>
</dbReference>
<dbReference type="GO" id="GO:0016079">
    <property type="term" value="P:synaptic vesicle exocytosis"/>
    <property type="evidence" value="ECO:0007669"/>
    <property type="project" value="InterPro"/>
</dbReference>
<reference evidence="15" key="1">
    <citation type="submission" date="2011-05" db="EMBL/GenBank/DDBJ databases">
        <authorList>
            <person name="Richards S.R."/>
            <person name="Qu J."/>
            <person name="Jiang H."/>
            <person name="Jhangiani S.N."/>
            <person name="Agravi P."/>
            <person name="Goodspeed R."/>
            <person name="Gross S."/>
            <person name="Mandapat C."/>
            <person name="Jackson L."/>
            <person name="Mathew T."/>
            <person name="Pu L."/>
            <person name="Thornton R."/>
            <person name="Saada N."/>
            <person name="Wilczek-Boney K.B."/>
            <person name="Lee S."/>
            <person name="Kovar C."/>
            <person name="Wu Y."/>
            <person name="Scherer S.E."/>
            <person name="Worley K.C."/>
            <person name="Muzny D.M."/>
            <person name="Gibbs R."/>
        </authorList>
    </citation>
    <scope>NUCLEOTIDE SEQUENCE</scope>
    <source>
        <strain evidence="15">Brora</strain>
    </source>
</reference>
<dbReference type="PANTHER" id="PTHR12166">
    <property type="entry name" value="CALCIUM-DEPENDENT SECRETION ACTIVATOR"/>
    <property type="match status" value="1"/>
</dbReference>
<evidence type="ECO:0000256" key="11">
    <source>
        <dbReference type="ARBA" id="ARBA00034103"/>
    </source>
</evidence>
<keyword evidence="3" id="KW-0268">Exocytosis</keyword>
<evidence type="ECO:0000259" key="13">
    <source>
        <dbReference type="PROSITE" id="PS50003"/>
    </source>
</evidence>
<feature type="domain" description="PH" evidence="13">
    <location>
        <begin position="26"/>
        <end position="123"/>
    </location>
</feature>
<keyword evidence="10" id="KW-0968">Cytoplasmic vesicle</keyword>
<proteinExistence type="predicted"/>
<evidence type="ECO:0000256" key="5">
    <source>
        <dbReference type="ARBA" id="ARBA00022837"/>
    </source>
</evidence>
<dbReference type="Pfam" id="PF00169">
    <property type="entry name" value="PH"/>
    <property type="match status" value="1"/>
</dbReference>
<evidence type="ECO:0000256" key="12">
    <source>
        <dbReference type="SAM" id="MobiDB-lite"/>
    </source>
</evidence>
<dbReference type="EnsemblMetazoa" id="SMAR013479-RA">
    <property type="protein sequence ID" value="SMAR013479-PA"/>
    <property type="gene ID" value="SMAR013479"/>
</dbReference>
<protein>
    <recommendedName>
        <fullName evidence="13">PH domain-containing protein</fullName>
    </recommendedName>
</protein>
<feature type="compositionally biased region" description="Polar residues" evidence="12">
    <location>
        <begin position="137"/>
        <end position="146"/>
    </location>
</feature>
<dbReference type="GO" id="GO:0015031">
    <property type="term" value="P:protein transport"/>
    <property type="evidence" value="ECO:0007669"/>
    <property type="project" value="UniProtKB-KW"/>
</dbReference>